<sequence length="208" mass="22486">MQIRTFALGPLQTNCYLLIRNGDAVVVDPGGDPSAVLNVLRNEELTLTHILNTHFHFDHVGGNRKLAQETGAPILADEKDAYLLETELGRGGFMGLPAIELFEYENIEPGATSFLGLDCAVLPTPGHSPGSVSFHFPDAAAVFVGDLLFNRSIGRTDFPGGDLDVLKNSVVGQIFTLPPETVVYSGHGDPTTVGDEMRHNPFFTDFSF</sequence>
<dbReference type="InterPro" id="IPR051453">
    <property type="entry name" value="MBL_Glyoxalase_II"/>
</dbReference>
<dbReference type="GO" id="GO:0046872">
    <property type="term" value="F:metal ion binding"/>
    <property type="evidence" value="ECO:0007669"/>
    <property type="project" value="UniProtKB-KW"/>
</dbReference>
<dbReference type="OrthoDB" id="9802991at2"/>
<dbReference type="InterPro" id="IPR001279">
    <property type="entry name" value="Metallo-B-lactamas"/>
</dbReference>
<comment type="cofactor">
    <cofactor evidence="1">
        <name>Zn(2+)</name>
        <dbReference type="ChEBI" id="CHEBI:29105"/>
    </cofactor>
</comment>
<keyword evidence="2" id="KW-0479">Metal-binding</keyword>
<evidence type="ECO:0000313" key="7">
    <source>
        <dbReference type="Proteomes" id="UP000434052"/>
    </source>
</evidence>
<dbReference type="Pfam" id="PF00753">
    <property type="entry name" value="Lactamase_B"/>
    <property type="match status" value="1"/>
</dbReference>
<dbReference type="Gene3D" id="3.60.15.10">
    <property type="entry name" value="Ribonuclease Z/Hydroxyacylglutathione hydrolase-like"/>
    <property type="match status" value="1"/>
</dbReference>
<feature type="domain" description="Metallo-beta-lactamase" evidence="5">
    <location>
        <begin position="12"/>
        <end position="187"/>
    </location>
</feature>
<dbReference type="AlphaFoldDB" id="A0A6P1ZD83"/>
<proteinExistence type="predicted"/>
<dbReference type="Proteomes" id="UP000434052">
    <property type="component" value="Unassembled WGS sequence"/>
</dbReference>
<dbReference type="SMART" id="SM00849">
    <property type="entry name" value="Lactamase_B"/>
    <property type="match status" value="1"/>
</dbReference>
<keyword evidence="3 6" id="KW-0378">Hydrolase</keyword>
<reference evidence="6 7" key="1">
    <citation type="submission" date="2018-06" db="EMBL/GenBank/DDBJ databases">
        <title>Complete genome of Desulfovibrio marinus P48SEP.</title>
        <authorList>
            <person name="Crispim J.S."/>
            <person name="Vidigal P.M.P."/>
            <person name="Silva L.C.F."/>
            <person name="Araujo L.C."/>
            <person name="Laguardia C.N."/>
            <person name="Dias R.S."/>
            <person name="Sousa M.P."/>
            <person name="Paula S.O."/>
            <person name="Silva C."/>
        </authorList>
    </citation>
    <scope>NUCLEOTIDE SEQUENCE [LARGE SCALE GENOMIC DNA]</scope>
    <source>
        <strain evidence="6 7">P48SEP</strain>
    </source>
</reference>
<dbReference type="SUPFAM" id="SSF56281">
    <property type="entry name" value="Metallo-hydrolase/oxidoreductase"/>
    <property type="match status" value="1"/>
</dbReference>
<evidence type="ECO:0000256" key="2">
    <source>
        <dbReference type="ARBA" id="ARBA00022723"/>
    </source>
</evidence>
<accession>A0A6P1ZD83</accession>
<dbReference type="EMBL" id="QMIF01000020">
    <property type="protein sequence ID" value="TVM30705.1"/>
    <property type="molecule type" value="Genomic_DNA"/>
</dbReference>
<dbReference type="GO" id="GO:0016787">
    <property type="term" value="F:hydrolase activity"/>
    <property type="evidence" value="ECO:0007669"/>
    <property type="project" value="UniProtKB-KW"/>
</dbReference>
<dbReference type="RefSeq" id="WP_144307243.1">
    <property type="nucleotide sequence ID" value="NZ_QMIF01000020.1"/>
</dbReference>
<evidence type="ECO:0000256" key="4">
    <source>
        <dbReference type="ARBA" id="ARBA00022833"/>
    </source>
</evidence>
<name>A0A6P1ZD83_9BACT</name>
<keyword evidence="4" id="KW-0862">Zinc</keyword>
<dbReference type="InterPro" id="IPR036866">
    <property type="entry name" value="RibonucZ/Hydroxyglut_hydro"/>
</dbReference>
<evidence type="ECO:0000259" key="5">
    <source>
        <dbReference type="SMART" id="SM00849"/>
    </source>
</evidence>
<evidence type="ECO:0000313" key="6">
    <source>
        <dbReference type="EMBL" id="TVM30705.1"/>
    </source>
</evidence>
<comment type="caution">
    <text evidence="6">The sequence shown here is derived from an EMBL/GenBank/DDBJ whole genome shotgun (WGS) entry which is preliminary data.</text>
</comment>
<dbReference type="PANTHER" id="PTHR46233">
    <property type="entry name" value="HYDROXYACYLGLUTATHIONE HYDROLASE GLOC"/>
    <property type="match status" value="1"/>
</dbReference>
<gene>
    <name evidence="6" type="ORF">DQK91_20200</name>
</gene>
<dbReference type="CDD" id="cd06262">
    <property type="entry name" value="metallo-hydrolase-like_MBL-fold"/>
    <property type="match status" value="1"/>
</dbReference>
<protein>
    <submittedName>
        <fullName evidence="6">MBL fold metallo-hydrolase</fullName>
    </submittedName>
</protein>
<evidence type="ECO:0000256" key="1">
    <source>
        <dbReference type="ARBA" id="ARBA00001947"/>
    </source>
</evidence>
<dbReference type="PANTHER" id="PTHR46233:SF3">
    <property type="entry name" value="HYDROXYACYLGLUTATHIONE HYDROLASE GLOC"/>
    <property type="match status" value="1"/>
</dbReference>
<organism evidence="6 7">
    <name type="scientific">Oceanidesulfovibrio marinus</name>
    <dbReference type="NCBI Taxonomy" id="370038"/>
    <lineage>
        <taxon>Bacteria</taxon>
        <taxon>Pseudomonadati</taxon>
        <taxon>Thermodesulfobacteriota</taxon>
        <taxon>Desulfovibrionia</taxon>
        <taxon>Desulfovibrionales</taxon>
        <taxon>Desulfovibrionaceae</taxon>
        <taxon>Oceanidesulfovibrio</taxon>
    </lineage>
</organism>
<evidence type="ECO:0000256" key="3">
    <source>
        <dbReference type="ARBA" id="ARBA00022801"/>
    </source>
</evidence>